<dbReference type="AlphaFoldDB" id="A0AAV8YX65"/>
<dbReference type="PANTHER" id="PTHR45816:SF4">
    <property type="entry name" value="RYR_IP3R HOMOLOGY ASSOCIATED DOMAIN-CONTAINING PROTEIN"/>
    <property type="match status" value="1"/>
</dbReference>
<organism evidence="1 2">
    <name type="scientific">Aromia moschata</name>
    <dbReference type="NCBI Taxonomy" id="1265417"/>
    <lineage>
        <taxon>Eukaryota</taxon>
        <taxon>Metazoa</taxon>
        <taxon>Ecdysozoa</taxon>
        <taxon>Arthropoda</taxon>
        <taxon>Hexapoda</taxon>
        <taxon>Insecta</taxon>
        <taxon>Pterygota</taxon>
        <taxon>Neoptera</taxon>
        <taxon>Endopterygota</taxon>
        <taxon>Coleoptera</taxon>
        <taxon>Polyphaga</taxon>
        <taxon>Cucujiformia</taxon>
        <taxon>Chrysomeloidea</taxon>
        <taxon>Cerambycidae</taxon>
        <taxon>Cerambycinae</taxon>
        <taxon>Callichromatini</taxon>
        <taxon>Aromia</taxon>
    </lineage>
</organism>
<gene>
    <name evidence="1" type="ORF">NQ318_003460</name>
</gene>
<dbReference type="Proteomes" id="UP001162162">
    <property type="component" value="Unassembled WGS sequence"/>
</dbReference>
<dbReference type="PANTHER" id="PTHR45816">
    <property type="entry name" value="MIR DOMAIN-CONTAINING PROTEIN"/>
    <property type="match status" value="1"/>
</dbReference>
<dbReference type="GO" id="GO:0006816">
    <property type="term" value="P:calcium ion transport"/>
    <property type="evidence" value="ECO:0007669"/>
    <property type="project" value="InterPro"/>
</dbReference>
<evidence type="ECO:0000313" key="2">
    <source>
        <dbReference type="Proteomes" id="UP001162162"/>
    </source>
</evidence>
<evidence type="ECO:0000313" key="1">
    <source>
        <dbReference type="EMBL" id="KAJ8955363.1"/>
    </source>
</evidence>
<comment type="caution">
    <text evidence="1">The sequence shown here is derived from an EMBL/GenBank/DDBJ whole genome shotgun (WGS) entry which is preliminary data.</text>
</comment>
<keyword evidence="2" id="KW-1185">Reference proteome</keyword>
<proteinExistence type="predicted"/>
<accession>A0AAV8YX65</accession>
<name>A0AAV8YX65_9CUCU</name>
<sequence length="123" mass="13822">MMAIDCEYGEKIDIDKNEKSNNEMGDVLRNSLLARYFGKNFCCHTKQFGTRKYKLPPLLTGRGSKSSKQGRPTLHEVQTHLDREGASDLVSKLGIALLEGGNTVIQKSMFNKTAREVISVRLF</sequence>
<reference evidence="1" key="1">
    <citation type="journal article" date="2023" name="Insect Mol. Biol.">
        <title>Genome sequencing provides insights into the evolution of gene families encoding plant cell wall-degrading enzymes in longhorned beetles.</title>
        <authorList>
            <person name="Shin N.R."/>
            <person name="Okamura Y."/>
            <person name="Kirsch R."/>
            <person name="Pauchet Y."/>
        </authorList>
    </citation>
    <scope>NUCLEOTIDE SEQUENCE</scope>
    <source>
        <strain evidence="1">AMC_N1</strain>
    </source>
</reference>
<dbReference type="EMBL" id="JAPWTK010000038">
    <property type="protein sequence ID" value="KAJ8955363.1"/>
    <property type="molecule type" value="Genomic_DNA"/>
</dbReference>
<protein>
    <submittedName>
        <fullName evidence="1">Uncharacterized protein</fullName>
    </submittedName>
</protein>
<dbReference type="InterPro" id="IPR015925">
    <property type="entry name" value="Ryanodine_IP3_receptor"/>
</dbReference>